<organism evidence="4 5">
    <name type="scientific">Lachnellula occidentalis</name>
    <dbReference type="NCBI Taxonomy" id="215460"/>
    <lineage>
        <taxon>Eukaryota</taxon>
        <taxon>Fungi</taxon>
        <taxon>Dikarya</taxon>
        <taxon>Ascomycota</taxon>
        <taxon>Pezizomycotina</taxon>
        <taxon>Leotiomycetes</taxon>
        <taxon>Helotiales</taxon>
        <taxon>Lachnaceae</taxon>
        <taxon>Lachnellula</taxon>
    </lineage>
</organism>
<keyword evidence="2" id="KW-0175">Coiled coil</keyword>
<evidence type="ECO:0000313" key="4">
    <source>
        <dbReference type="EMBL" id="TVY39414.1"/>
    </source>
</evidence>
<dbReference type="SMART" id="SM00784">
    <property type="entry name" value="SPT2"/>
    <property type="match status" value="1"/>
</dbReference>
<dbReference type="OrthoDB" id="5430658at2759"/>
<evidence type="ECO:0008006" key="6">
    <source>
        <dbReference type="Google" id="ProtNLM"/>
    </source>
</evidence>
<keyword evidence="5" id="KW-1185">Reference proteome</keyword>
<dbReference type="AlphaFoldDB" id="A0A8H8U9Y7"/>
<feature type="compositionally biased region" description="Basic and acidic residues" evidence="3">
    <location>
        <begin position="35"/>
        <end position="44"/>
    </location>
</feature>
<evidence type="ECO:0000256" key="2">
    <source>
        <dbReference type="ARBA" id="ARBA00023054"/>
    </source>
</evidence>
<accession>A0A8H8U9Y7</accession>
<gene>
    <name evidence="4" type="ORF">LOCC1_G006541</name>
</gene>
<feature type="compositionally biased region" description="Low complexity" evidence="3">
    <location>
        <begin position="207"/>
        <end position="228"/>
    </location>
</feature>
<evidence type="ECO:0000256" key="1">
    <source>
        <dbReference type="ARBA" id="ARBA00006461"/>
    </source>
</evidence>
<name>A0A8H8U9Y7_9HELO</name>
<feature type="compositionally biased region" description="Basic and acidic residues" evidence="3">
    <location>
        <begin position="279"/>
        <end position="312"/>
    </location>
</feature>
<dbReference type="EMBL" id="QGMI01000526">
    <property type="protein sequence ID" value="TVY39414.1"/>
    <property type="molecule type" value="Genomic_DNA"/>
</dbReference>
<protein>
    <recommendedName>
        <fullName evidence="6">Chromatin SPT2</fullName>
    </recommendedName>
</protein>
<proteinExistence type="inferred from homology"/>
<evidence type="ECO:0000256" key="3">
    <source>
        <dbReference type="SAM" id="MobiDB-lite"/>
    </source>
</evidence>
<reference evidence="4 5" key="1">
    <citation type="submission" date="2018-05" db="EMBL/GenBank/DDBJ databases">
        <title>Genome sequencing and assembly of the regulated plant pathogen Lachnellula willkommii and related sister species for the development of diagnostic species identification markers.</title>
        <authorList>
            <person name="Giroux E."/>
            <person name="Bilodeau G."/>
        </authorList>
    </citation>
    <scope>NUCLEOTIDE SEQUENCE [LARGE SCALE GENOMIC DNA]</scope>
    <source>
        <strain evidence="4 5">CBS 160.35</strain>
    </source>
</reference>
<feature type="compositionally biased region" description="Acidic residues" evidence="3">
    <location>
        <begin position="237"/>
        <end position="248"/>
    </location>
</feature>
<feature type="region of interest" description="Disordered" evidence="3">
    <location>
        <begin position="1"/>
        <end position="312"/>
    </location>
</feature>
<feature type="compositionally biased region" description="Low complexity" evidence="3">
    <location>
        <begin position="56"/>
        <end position="73"/>
    </location>
</feature>
<sequence length="312" mass="33125">MAQIGDLLAQITGEPRASSSPLPNPPKRKAPTTDTLRRPADKLQRTNAPPTSTSRPVNVNPSSKPSTSTSFKNGQPTPPPNDGAPLTSTPAKAPKKGSFAEIMARGKAVQATRGQVGQIRHKRIEKLPSKKEREEMKGGGVRVGKNMGPGSGGGKFKNGVTQNGKSGAGGSGGASGSGIKGIRKDQEPEKKIKKAAMATTGYSGTARPKPGSSSTSQSRPSARPPASSSKERYTYASEEEDEEGDVDMDQGGYASDVSSDMEAAAFEVDEEEEYAARAARKEDAEALAEENRMKREKAEKKRRLMEMAARRR</sequence>
<dbReference type="Proteomes" id="UP000443090">
    <property type="component" value="Unassembled WGS sequence"/>
</dbReference>
<feature type="compositionally biased region" description="Polar residues" evidence="3">
    <location>
        <begin position="45"/>
        <end position="55"/>
    </location>
</feature>
<feature type="compositionally biased region" description="Gly residues" evidence="3">
    <location>
        <begin position="138"/>
        <end position="156"/>
    </location>
</feature>
<comment type="caution">
    <text evidence="4">The sequence shown here is derived from an EMBL/GenBank/DDBJ whole genome shotgun (WGS) entry which is preliminary data.</text>
</comment>
<evidence type="ECO:0000313" key="5">
    <source>
        <dbReference type="Proteomes" id="UP000443090"/>
    </source>
</evidence>
<dbReference type="InterPro" id="IPR013256">
    <property type="entry name" value="Chromatin_SPT2"/>
</dbReference>
<feature type="compositionally biased region" description="Gly residues" evidence="3">
    <location>
        <begin position="166"/>
        <end position="179"/>
    </location>
</feature>
<comment type="similarity">
    <text evidence="1">Belongs to the SPT2 family.</text>
</comment>
<feature type="compositionally biased region" description="Basic and acidic residues" evidence="3">
    <location>
        <begin position="125"/>
        <end position="137"/>
    </location>
</feature>